<dbReference type="InterPro" id="IPR023753">
    <property type="entry name" value="FAD/NAD-binding_dom"/>
</dbReference>
<dbReference type="SUPFAM" id="SSF51735">
    <property type="entry name" value="NAD(P)-binding Rossmann-fold domains"/>
    <property type="match status" value="1"/>
</dbReference>
<gene>
    <name evidence="7" type="ORF">J2S62_002030</name>
</gene>
<evidence type="ECO:0000256" key="3">
    <source>
        <dbReference type="ARBA" id="ARBA00022827"/>
    </source>
</evidence>
<keyword evidence="8" id="KW-1185">Reference proteome</keyword>
<proteinExistence type="predicted"/>
<dbReference type="InterPro" id="IPR028202">
    <property type="entry name" value="Reductase_C"/>
</dbReference>
<dbReference type="RefSeq" id="WP_310174361.1">
    <property type="nucleotide sequence ID" value="NZ_BAABHE010000002.1"/>
</dbReference>
<dbReference type="PRINTS" id="PR00368">
    <property type="entry name" value="FADPNR"/>
</dbReference>
<dbReference type="InterPro" id="IPR036188">
    <property type="entry name" value="FAD/NAD-bd_sf"/>
</dbReference>
<evidence type="ECO:0000313" key="7">
    <source>
        <dbReference type="EMBL" id="MDR7347773.1"/>
    </source>
</evidence>
<evidence type="ECO:0000256" key="4">
    <source>
        <dbReference type="ARBA" id="ARBA00023002"/>
    </source>
</evidence>
<sequence length="368" mass="39742">MPNTLIIGGSVAGFSVAAGLREAGYTGKITIIDPHHTALDRPPLSTEYLIDDDVDLALAPPEWFAEHAVTWVQDTAVELGQGFVQTRTQRFEADHIVIATGAVPKTLELDKPVYTLRNLADAKHLRAALRPGTKIAIAGGGLLAPELATSAKALGADVTVFTPQVPAVEVFGELAETLYQTMTEEVVVVPRRLTIDEDLTRFDFVVAAVGIDPAVDVALGSGVTIDDGIVVDEHYRTEVEGIYAIGDVCRIQGQPRQDHWDHGRASAARVVHTIMGTKPEAPTPQWVWSDQFGHDVQAVGRVVPHAHEHLVHRGEHAIFVVDGDQVIGAAAIDDHMVIRAATRMITRGISVDPAQLADTDIPIRRLTR</sequence>
<dbReference type="InterPro" id="IPR050446">
    <property type="entry name" value="FAD-oxidoreductase/Apoptosis"/>
</dbReference>
<dbReference type="Proteomes" id="UP001183794">
    <property type="component" value="Unassembled WGS sequence"/>
</dbReference>
<name>A0ABU2B2D6_9MICC</name>
<feature type="domain" description="Reductase C-terminal" evidence="6">
    <location>
        <begin position="286"/>
        <end position="366"/>
    </location>
</feature>
<evidence type="ECO:0000259" key="5">
    <source>
        <dbReference type="Pfam" id="PF07992"/>
    </source>
</evidence>
<dbReference type="InterPro" id="IPR016156">
    <property type="entry name" value="FAD/NAD-linked_Rdtase_dimer_sf"/>
</dbReference>
<dbReference type="Gene3D" id="3.50.50.60">
    <property type="entry name" value="FAD/NAD(P)-binding domain"/>
    <property type="match status" value="2"/>
</dbReference>
<dbReference type="Gene3D" id="3.30.390.30">
    <property type="match status" value="1"/>
</dbReference>
<keyword evidence="2" id="KW-0285">Flavoprotein</keyword>
<dbReference type="SUPFAM" id="SSF51905">
    <property type="entry name" value="FAD/NAD(P)-binding domain"/>
    <property type="match status" value="1"/>
</dbReference>
<feature type="domain" description="FAD/NAD(P)-binding" evidence="5">
    <location>
        <begin position="4"/>
        <end position="260"/>
    </location>
</feature>
<organism evidence="7 8">
    <name type="scientific">Enteractinococcus fodinae</name>
    <dbReference type="NCBI Taxonomy" id="684663"/>
    <lineage>
        <taxon>Bacteria</taxon>
        <taxon>Bacillati</taxon>
        <taxon>Actinomycetota</taxon>
        <taxon>Actinomycetes</taxon>
        <taxon>Micrococcales</taxon>
        <taxon>Micrococcaceae</taxon>
    </lineage>
</organism>
<keyword evidence="4" id="KW-0560">Oxidoreductase</keyword>
<evidence type="ECO:0000259" key="6">
    <source>
        <dbReference type="Pfam" id="PF14759"/>
    </source>
</evidence>
<dbReference type="Pfam" id="PF14759">
    <property type="entry name" value="Reductase_C"/>
    <property type="match status" value="1"/>
</dbReference>
<evidence type="ECO:0000256" key="2">
    <source>
        <dbReference type="ARBA" id="ARBA00022630"/>
    </source>
</evidence>
<dbReference type="PANTHER" id="PTHR43557:SF2">
    <property type="entry name" value="RIESKE DOMAIN-CONTAINING PROTEIN-RELATED"/>
    <property type="match status" value="1"/>
</dbReference>
<accession>A0ABU2B2D6</accession>
<evidence type="ECO:0000313" key="8">
    <source>
        <dbReference type="Proteomes" id="UP001183794"/>
    </source>
</evidence>
<dbReference type="PANTHER" id="PTHR43557">
    <property type="entry name" value="APOPTOSIS-INDUCING FACTOR 1"/>
    <property type="match status" value="1"/>
</dbReference>
<dbReference type="PRINTS" id="PR00469">
    <property type="entry name" value="PNDRDTASEII"/>
</dbReference>
<comment type="cofactor">
    <cofactor evidence="1">
        <name>FAD</name>
        <dbReference type="ChEBI" id="CHEBI:57692"/>
    </cofactor>
</comment>
<dbReference type="InterPro" id="IPR036291">
    <property type="entry name" value="NAD(P)-bd_dom_sf"/>
</dbReference>
<keyword evidence="3" id="KW-0274">FAD</keyword>
<evidence type="ECO:0000256" key="1">
    <source>
        <dbReference type="ARBA" id="ARBA00001974"/>
    </source>
</evidence>
<dbReference type="SUPFAM" id="SSF55424">
    <property type="entry name" value="FAD/NAD-linked reductases, dimerisation (C-terminal) domain"/>
    <property type="match status" value="1"/>
</dbReference>
<protein>
    <submittedName>
        <fullName evidence="7">NADPH-dependent 2,4-dienoyl-CoA reductase/sulfur reductase-like enzyme</fullName>
    </submittedName>
</protein>
<dbReference type="EMBL" id="JAVDYJ010000001">
    <property type="protein sequence ID" value="MDR7347773.1"/>
    <property type="molecule type" value="Genomic_DNA"/>
</dbReference>
<dbReference type="Pfam" id="PF07992">
    <property type="entry name" value="Pyr_redox_2"/>
    <property type="match status" value="1"/>
</dbReference>
<comment type="caution">
    <text evidence="7">The sequence shown here is derived from an EMBL/GenBank/DDBJ whole genome shotgun (WGS) entry which is preliminary data.</text>
</comment>
<reference evidence="7 8" key="1">
    <citation type="submission" date="2023-07" db="EMBL/GenBank/DDBJ databases">
        <title>Sequencing the genomes of 1000 actinobacteria strains.</title>
        <authorList>
            <person name="Klenk H.-P."/>
        </authorList>
    </citation>
    <scope>NUCLEOTIDE SEQUENCE [LARGE SCALE GENOMIC DNA]</scope>
    <source>
        <strain evidence="7 8">DSM 22966</strain>
    </source>
</reference>